<evidence type="ECO:0000313" key="2">
    <source>
        <dbReference type="EMBL" id="KDO48680.1"/>
    </source>
</evidence>
<dbReference type="GO" id="GO:0050307">
    <property type="term" value="F:sucrose-phosphate phosphatase activity"/>
    <property type="evidence" value="ECO:0007669"/>
    <property type="project" value="InterPro"/>
</dbReference>
<dbReference type="AlphaFoldDB" id="A0A067E4C2"/>
<dbReference type="Gene3D" id="3.10.450.50">
    <property type="match status" value="1"/>
</dbReference>
<dbReference type="EMBL" id="KK785136">
    <property type="protein sequence ID" value="KDO48680.1"/>
    <property type="molecule type" value="Genomic_DNA"/>
</dbReference>
<keyword evidence="3" id="KW-1185">Reference proteome</keyword>
<dbReference type="GO" id="GO:0005986">
    <property type="term" value="P:sucrose biosynthetic process"/>
    <property type="evidence" value="ECO:0007669"/>
    <property type="project" value="InterPro"/>
</dbReference>
<feature type="domain" description="Sucrose-phosphatase C-terminal" evidence="1">
    <location>
        <begin position="2"/>
        <end position="68"/>
    </location>
</feature>
<sequence length="119" mass="13857">MKCQNYSLGIIAHPSGTEQSMHQCLDLMENLYGDKQGKQYRVWVDRVSSAQIGLDAWLVKFDKWESSECSPLHITLVLASAFWDLFVIKWRKQFNLGKFIIELRKIFPTGSVMMWQLSL</sequence>
<reference evidence="2 3" key="1">
    <citation type="submission" date="2014-04" db="EMBL/GenBank/DDBJ databases">
        <authorList>
            <consortium name="International Citrus Genome Consortium"/>
            <person name="Gmitter F."/>
            <person name="Chen C."/>
            <person name="Farmerie W."/>
            <person name="Harkins T."/>
            <person name="Desany B."/>
            <person name="Mohiuddin M."/>
            <person name="Kodira C."/>
            <person name="Borodovsky M."/>
            <person name="Lomsadze A."/>
            <person name="Burns P."/>
            <person name="Jenkins J."/>
            <person name="Prochnik S."/>
            <person name="Shu S."/>
            <person name="Chapman J."/>
            <person name="Pitluck S."/>
            <person name="Schmutz J."/>
            <person name="Rokhsar D."/>
        </authorList>
    </citation>
    <scope>NUCLEOTIDE SEQUENCE</scope>
</reference>
<evidence type="ECO:0000259" key="1">
    <source>
        <dbReference type="Pfam" id="PF08472"/>
    </source>
</evidence>
<organism evidence="2 3">
    <name type="scientific">Citrus sinensis</name>
    <name type="common">Sweet orange</name>
    <name type="synonym">Citrus aurantium var. sinensis</name>
    <dbReference type="NCBI Taxonomy" id="2711"/>
    <lineage>
        <taxon>Eukaryota</taxon>
        <taxon>Viridiplantae</taxon>
        <taxon>Streptophyta</taxon>
        <taxon>Embryophyta</taxon>
        <taxon>Tracheophyta</taxon>
        <taxon>Spermatophyta</taxon>
        <taxon>Magnoliopsida</taxon>
        <taxon>eudicotyledons</taxon>
        <taxon>Gunneridae</taxon>
        <taxon>Pentapetalae</taxon>
        <taxon>rosids</taxon>
        <taxon>malvids</taxon>
        <taxon>Sapindales</taxon>
        <taxon>Rutaceae</taxon>
        <taxon>Aurantioideae</taxon>
        <taxon>Citrus</taxon>
    </lineage>
</organism>
<evidence type="ECO:0000313" key="3">
    <source>
        <dbReference type="Proteomes" id="UP000027120"/>
    </source>
</evidence>
<accession>A0A067E4C2</accession>
<dbReference type="PANTHER" id="PTHR46521:SF8">
    <property type="entry name" value="SUCROSE-PHOSPHATASE 3A-RELATED"/>
    <property type="match status" value="1"/>
</dbReference>
<dbReference type="InterPro" id="IPR013679">
    <property type="entry name" value="SPP_C"/>
</dbReference>
<protein>
    <recommendedName>
        <fullName evidence="1">Sucrose-phosphatase C-terminal domain-containing protein</fullName>
    </recommendedName>
</protein>
<dbReference type="SUPFAM" id="SSF54427">
    <property type="entry name" value="NTF2-like"/>
    <property type="match status" value="1"/>
</dbReference>
<dbReference type="Proteomes" id="UP000027120">
    <property type="component" value="Unassembled WGS sequence"/>
</dbReference>
<dbReference type="InterPro" id="IPR032710">
    <property type="entry name" value="NTF2-like_dom_sf"/>
</dbReference>
<name>A0A067E4C2_CITSI</name>
<dbReference type="InterPro" id="IPR051518">
    <property type="entry name" value="Sucrose_Phosphatase"/>
</dbReference>
<gene>
    <name evidence="2" type="ORF">CISIN_1g035945mg</name>
</gene>
<dbReference type="Pfam" id="PF08472">
    <property type="entry name" value="S6PP_C"/>
    <property type="match status" value="1"/>
</dbReference>
<dbReference type="STRING" id="2711.A0A067E4C2"/>
<proteinExistence type="predicted"/>
<dbReference type="PANTHER" id="PTHR46521">
    <property type="entry name" value="SUCROSE-PHOSPHATASE 2-RELATED"/>
    <property type="match status" value="1"/>
</dbReference>